<dbReference type="PANTHER" id="PTHR32060:SF7">
    <property type="entry name" value="CARBOXYL-TERMINAL-PROCESSING PEPTIDASE 2, CHLOROPLASTIC"/>
    <property type="match status" value="1"/>
</dbReference>
<keyword evidence="3 11" id="KW-0645">Protease</keyword>
<evidence type="ECO:0000256" key="5">
    <source>
        <dbReference type="ARBA" id="ARBA00022825"/>
    </source>
</evidence>
<dbReference type="AlphaFoldDB" id="A0A9Q0Z965"/>
<evidence type="ECO:0000256" key="2">
    <source>
        <dbReference type="ARBA" id="ARBA00009179"/>
    </source>
</evidence>
<evidence type="ECO:0000256" key="7">
    <source>
        <dbReference type="ARBA" id="ARBA00051784"/>
    </source>
</evidence>
<evidence type="ECO:0000256" key="6">
    <source>
        <dbReference type="ARBA" id="ARBA00023078"/>
    </source>
</evidence>
<dbReference type="PANTHER" id="PTHR32060">
    <property type="entry name" value="TAIL-SPECIFIC PROTEASE"/>
    <property type="match status" value="1"/>
</dbReference>
<evidence type="ECO:0000313" key="11">
    <source>
        <dbReference type="EMBL" id="KAJ6725803.1"/>
    </source>
</evidence>
<dbReference type="FunFam" id="3.90.226.10:FF:000043">
    <property type="entry name" value="carboxyl-terminal-processing peptidase 2, chloroplastic"/>
    <property type="match status" value="1"/>
</dbReference>
<evidence type="ECO:0000256" key="8">
    <source>
        <dbReference type="ARBA" id="ARBA00060065"/>
    </source>
</evidence>
<comment type="function">
    <text evidence="8">Protease involved in the C-terminal processing of the chloroplastic D1 protein of photosystem II. This proteolytic processing is necessary to allow the light-driven assembly of the tetranuclear manganese cluster, which is responsible for photosynthetic water oxidation.</text>
</comment>
<evidence type="ECO:0000256" key="3">
    <source>
        <dbReference type="ARBA" id="ARBA00022670"/>
    </source>
</evidence>
<dbReference type="PROSITE" id="PS50106">
    <property type="entry name" value="PDZ"/>
    <property type="match status" value="1"/>
</dbReference>
<dbReference type="Gene3D" id="3.90.226.10">
    <property type="entry name" value="2-enoyl-CoA Hydratase, Chain A, domain 1"/>
    <property type="match status" value="1"/>
</dbReference>
<evidence type="ECO:0000256" key="1">
    <source>
        <dbReference type="ARBA" id="ARBA00004456"/>
    </source>
</evidence>
<dbReference type="NCBIfam" id="TIGR00225">
    <property type="entry name" value="prc"/>
    <property type="match status" value="1"/>
</dbReference>
<dbReference type="GO" id="GO:0004252">
    <property type="term" value="F:serine-type endopeptidase activity"/>
    <property type="evidence" value="ECO:0007669"/>
    <property type="project" value="UniProtKB-EC"/>
</dbReference>
<dbReference type="SUPFAM" id="SSF50156">
    <property type="entry name" value="PDZ domain-like"/>
    <property type="match status" value="1"/>
</dbReference>
<dbReference type="InterPro" id="IPR041489">
    <property type="entry name" value="PDZ_6"/>
</dbReference>
<dbReference type="Pfam" id="PF17820">
    <property type="entry name" value="PDZ_6"/>
    <property type="match status" value="1"/>
</dbReference>
<organism evidence="11 12">
    <name type="scientific">Salix purpurea</name>
    <name type="common">Purple osier willow</name>
    <dbReference type="NCBI Taxonomy" id="77065"/>
    <lineage>
        <taxon>Eukaryota</taxon>
        <taxon>Viridiplantae</taxon>
        <taxon>Streptophyta</taxon>
        <taxon>Embryophyta</taxon>
        <taxon>Tracheophyta</taxon>
        <taxon>Spermatophyta</taxon>
        <taxon>Magnoliopsida</taxon>
        <taxon>eudicotyledons</taxon>
        <taxon>Gunneridae</taxon>
        <taxon>Pentapetalae</taxon>
        <taxon>rosids</taxon>
        <taxon>fabids</taxon>
        <taxon>Malpighiales</taxon>
        <taxon>Salicaceae</taxon>
        <taxon>Saliceae</taxon>
        <taxon>Salix</taxon>
    </lineage>
</organism>
<dbReference type="GO" id="GO:0006508">
    <property type="term" value="P:proteolysis"/>
    <property type="evidence" value="ECO:0007669"/>
    <property type="project" value="UniProtKB-KW"/>
</dbReference>
<dbReference type="Gene3D" id="3.30.750.44">
    <property type="match status" value="1"/>
</dbReference>
<dbReference type="Pfam" id="PF03572">
    <property type="entry name" value="Peptidase_S41"/>
    <property type="match status" value="1"/>
</dbReference>
<reference evidence="11" key="1">
    <citation type="submission" date="2022-11" db="EMBL/GenBank/DDBJ databases">
        <authorList>
            <person name="Hyden B.L."/>
            <person name="Feng K."/>
            <person name="Yates T."/>
            <person name="Jawdy S."/>
            <person name="Smart L.B."/>
            <person name="Muchero W."/>
        </authorList>
    </citation>
    <scope>NUCLEOTIDE SEQUENCE</scope>
    <source>
        <tissue evidence="11">Shoot tip</tissue>
    </source>
</reference>
<gene>
    <name evidence="11" type="ORF">OIU79_004041</name>
</gene>
<dbReference type="InterPro" id="IPR005151">
    <property type="entry name" value="Tail-specific_protease"/>
</dbReference>
<dbReference type="Proteomes" id="UP001151532">
    <property type="component" value="Chromosome 8"/>
</dbReference>
<dbReference type="InterPro" id="IPR004447">
    <property type="entry name" value="Peptidase_S41A"/>
</dbReference>
<dbReference type="EMBL" id="JAPFFK010000013">
    <property type="protein sequence ID" value="KAJ6725803.1"/>
    <property type="molecule type" value="Genomic_DNA"/>
</dbReference>
<sequence>MVCNFPILSHFLTNEVDQWNHLPHFPIKYGPEPSVAHIQWASWLSLHSLHFPHFTLPNTNPKPTLISSNLQVLLWRSPLMNAQLNHNYSKRRGCISVVGASRRSLWSQFSNSYDRCNLELGKCIGRLRKFMNSSEKMRKHVSSTLFTRFVVSVLMVSFAVSNSPSWALNEENLLFLEAWRTIDRAYVDKTFNGQSWFRYRENALRNEPMNTREETYTAIRKMLATLDDPFTRFLEPEKFKSLRSGTKSAVTGVGLSIGYPTVSDGSPAGLVVISAAPGGPANRAGILSGDIILAINDTSTDSMGIYDAADRLQGSEGSSVELTIRSGQEIKHLALTREKVIGYIKLTTFNQNASGAIREAINTLRNDNVNAFVLDLRDNSGGLFPEGIEIAKIWLDKGVIVYICDSRGVRDIYDTDGSSALATSEPLAVLVNKGTASASEILAGALKDNKRAVLFGEPTFGKGKIQSVFQLSDGSGLAVTVARYETPDHTDIDKVGVIPDHPLPRSFPKDEEGFCSCLQDPASTCYVNRGQLFAR</sequence>
<evidence type="ECO:0000313" key="12">
    <source>
        <dbReference type="Proteomes" id="UP001151532"/>
    </source>
</evidence>
<keyword evidence="4" id="KW-0378">Hydrolase</keyword>
<keyword evidence="12" id="KW-1185">Reference proteome</keyword>
<proteinExistence type="inferred from homology"/>
<dbReference type="InterPro" id="IPR036034">
    <property type="entry name" value="PDZ_sf"/>
</dbReference>
<evidence type="ECO:0000259" key="10">
    <source>
        <dbReference type="PROSITE" id="PS50106"/>
    </source>
</evidence>
<dbReference type="EC" id="3.4.21.102" evidence="9"/>
<reference evidence="11" key="2">
    <citation type="journal article" date="2023" name="Int. J. Mol. Sci.">
        <title>De Novo Assembly and Annotation of 11 Diverse Shrub Willow (Salix) Genomes Reveals Novel Gene Organization in Sex-Linked Regions.</title>
        <authorList>
            <person name="Hyden B."/>
            <person name="Feng K."/>
            <person name="Yates T.B."/>
            <person name="Jawdy S."/>
            <person name="Cereghino C."/>
            <person name="Smart L.B."/>
            <person name="Muchero W."/>
        </authorList>
    </citation>
    <scope>NUCLEOTIDE SEQUENCE</scope>
    <source>
        <tissue evidence="11">Shoot tip</tissue>
    </source>
</reference>
<name>A0A9Q0Z965_SALPP</name>
<keyword evidence="5" id="KW-0720">Serine protease</keyword>
<dbReference type="SMART" id="SM00228">
    <property type="entry name" value="PDZ"/>
    <property type="match status" value="1"/>
</dbReference>
<dbReference type="Gene3D" id="2.30.42.10">
    <property type="match status" value="1"/>
</dbReference>
<comment type="catalytic activity">
    <reaction evidence="7">
        <text>The enzyme shows specific recognition of a C-terminal tripeptide, Xaa-Yaa-Zaa, in which Xaa is preferably Ala or Leu, Yaa is preferably Ala or Tyr, and Zaa is preferably Ala, but then cleaves at a variable distance from the C-terminus. A typical cleavage is -Ala-Ala-|-Arg-Ala-Ala-Lys-Glu-Asn-Tyr-Ala-Leu-Ala-Ala.</text>
        <dbReference type="EC" id="3.4.21.102"/>
    </reaction>
</comment>
<accession>A0A9Q0Z965</accession>
<dbReference type="GO" id="GO:0009543">
    <property type="term" value="C:chloroplast thylakoid lumen"/>
    <property type="evidence" value="ECO:0007669"/>
    <property type="project" value="UniProtKB-SubCell"/>
</dbReference>
<comment type="caution">
    <text evidence="11">The sequence shown here is derived from an EMBL/GenBank/DDBJ whole genome shotgun (WGS) entry which is preliminary data.</text>
</comment>
<dbReference type="FunFam" id="3.30.750.44:FF:000002">
    <property type="entry name" value="carboxyl-terminal-processing peptidase 2, chloroplastic"/>
    <property type="match status" value="1"/>
</dbReference>
<evidence type="ECO:0000256" key="9">
    <source>
        <dbReference type="ARBA" id="ARBA00066637"/>
    </source>
</evidence>
<dbReference type="SUPFAM" id="SSF52096">
    <property type="entry name" value="ClpP/crotonase"/>
    <property type="match status" value="1"/>
</dbReference>
<dbReference type="InterPro" id="IPR001478">
    <property type="entry name" value="PDZ"/>
</dbReference>
<dbReference type="InterPro" id="IPR029045">
    <property type="entry name" value="ClpP/crotonase-like_dom_sf"/>
</dbReference>
<protein>
    <recommendedName>
        <fullName evidence="9">C-terminal processing peptidase</fullName>
        <ecNumber evidence="9">3.4.21.102</ecNumber>
    </recommendedName>
</protein>
<dbReference type="SMART" id="SM00245">
    <property type="entry name" value="TSPc"/>
    <property type="match status" value="1"/>
</dbReference>
<comment type="similarity">
    <text evidence="2">Belongs to the peptidase S41A family.</text>
</comment>
<feature type="domain" description="PDZ" evidence="10">
    <location>
        <begin position="239"/>
        <end position="327"/>
    </location>
</feature>
<dbReference type="OrthoDB" id="43580at2759"/>
<evidence type="ECO:0000256" key="4">
    <source>
        <dbReference type="ARBA" id="ARBA00022801"/>
    </source>
</evidence>
<dbReference type="CDD" id="cd06782">
    <property type="entry name" value="cpPDZ_CPP-like"/>
    <property type="match status" value="1"/>
</dbReference>
<comment type="subcellular location">
    <subcellularLocation>
        <location evidence="1">Plastid</location>
        <location evidence="1">Chloroplast thylakoid lumen</location>
    </subcellularLocation>
</comment>
<keyword evidence="6" id="KW-0793">Thylakoid</keyword>
<dbReference type="CDD" id="cd07560">
    <property type="entry name" value="Peptidase_S41_CPP"/>
    <property type="match status" value="1"/>
</dbReference>